<evidence type="ECO:0000259" key="2">
    <source>
        <dbReference type="PROSITE" id="PS50003"/>
    </source>
</evidence>
<reference evidence="3 4" key="2">
    <citation type="journal article" date="2018" name="Annu Rev Anim Biosci">
        <title>Bat Biology, Genomes, and the Bat1K Project: To Generate Chromosome-Level Genomes for All Living Bat Species.</title>
        <authorList>
            <person name="Teeling E.C."/>
            <person name="Vernes S.C."/>
            <person name="Davalos L.M."/>
            <person name="Ray D.A."/>
            <person name="Gilbert M.T.P."/>
            <person name="Myers E."/>
        </authorList>
    </citation>
    <scope>NUCLEOTIDE SEQUENCE</scope>
</reference>
<dbReference type="PROSITE" id="PS50003">
    <property type="entry name" value="PH_DOMAIN"/>
    <property type="match status" value="1"/>
</dbReference>
<dbReference type="InterPro" id="IPR042986">
    <property type="entry name" value="PLEKHS1"/>
</dbReference>
<dbReference type="AlphaFoldDB" id="A0A671EJM9"/>
<organism evidence="3 4">
    <name type="scientific">Rhinolophus ferrumequinum</name>
    <name type="common">Greater horseshoe bat</name>
    <dbReference type="NCBI Taxonomy" id="59479"/>
    <lineage>
        <taxon>Eukaryota</taxon>
        <taxon>Metazoa</taxon>
        <taxon>Chordata</taxon>
        <taxon>Craniata</taxon>
        <taxon>Vertebrata</taxon>
        <taxon>Euteleostomi</taxon>
        <taxon>Mammalia</taxon>
        <taxon>Eutheria</taxon>
        <taxon>Laurasiatheria</taxon>
        <taxon>Chiroptera</taxon>
        <taxon>Yinpterochiroptera</taxon>
        <taxon>Rhinolophoidea</taxon>
        <taxon>Rhinolophidae</taxon>
        <taxon>Rhinolophinae</taxon>
        <taxon>Rhinolophus</taxon>
    </lineage>
</organism>
<dbReference type="Ensembl" id="ENSRFET00010014823.1">
    <property type="protein sequence ID" value="ENSRFEP00010013544.1"/>
    <property type="gene ID" value="ENSRFEG00010009187.1"/>
</dbReference>
<feature type="compositionally biased region" description="Basic and acidic residues" evidence="1">
    <location>
        <begin position="266"/>
        <end position="277"/>
    </location>
</feature>
<dbReference type="SMART" id="SM00233">
    <property type="entry name" value="PH"/>
    <property type="match status" value="1"/>
</dbReference>
<accession>A0A671EJM9</accession>
<sequence>MESELQKSPGKLFTYSYEKEVCKQDYFIKSPPPQLFSSSNSWKKRFFILSRNGVKGFNLSYYKDHHRRGTIEIDRNSNVEVGISSREKMQTVQKMFKCHPDEVMSIRTTNREYFLIGHDRKKIKEWVSFMASACGDVKAAHQNTEEKLSLGEKSLFSPSPLLGPSSTPEAVSATSPSHNLPDLHLMEKSPPGLRQAHLPHDFVMETTQDTEEKSYYASPRSILLELDNIIASADSGEPLEPGSPDQVSKKIEHHYMSMKSCFFKETTDESADSKEEPQTLPATQNGGLHLQEQGSERDSQLSPAETEAQTPNDKKGTTSLTVVQLSILINNIHDESQVEKLNVFLSPTDIVEYLALTEAAGRI</sequence>
<gene>
    <name evidence="3" type="primary">PLEKHS1</name>
</gene>
<dbReference type="InterPro" id="IPR011993">
    <property type="entry name" value="PH-like_dom_sf"/>
</dbReference>
<dbReference type="PANTHER" id="PTHR47014">
    <property type="entry name" value="PLECKSTRIN HOMOLOGY DOMAIN-CONTAINING FAMILY S MEMBER 1"/>
    <property type="match status" value="1"/>
</dbReference>
<protein>
    <submittedName>
        <fullName evidence="3">Pleckstrin homology domain containing S1</fullName>
    </submittedName>
</protein>
<dbReference type="Gene3D" id="2.30.29.30">
    <property type="entry name" value="Pleckstrin-homology domain (PH domain)/Phosphotyrosine-binding domain (PTB)"/>
    <property type="match status" value="1"/>
</dbReference>
<proteinExistence type="predicted"/>
<dbReference type="SUPFAM" id="SSF50729">
    <property type="entry name" value="PH domain-like"/>
    <property type="match status" value="1"/>
</dbReference>
<feature type="domain" description="PH" evidence="2">
    <location>
        <begin position="20"/>
        <end position="135"/>
    </location>
</feature>
<feature type="region of interest" description="Disordered" evidence="1">
    <location>
        <begin position="159"/>
        <end position="179"/>
    </location>
</feature>
<evidence type="ECO:0000256" key="1">
    <source>
        <dbReference type="SAM" id="MobiDB-lite"/>
    </source>
</evidence>
<evidence type="ECO:0000313" key="4">
    <source>
        <dbReference type="Proteomes" id="UP000472240"/>
    </source>
</evidence>
<name>A0A671EJM9_RHIFE</name>
<feature type="compositionally biased region" description="Polar residues" evidence="1">
    <location>
        <begin position="300"/>
        <end position="317"/>
    </location>
</feature>
<reference evidence="3" key="4">
    <citation type="submission" date="2025-08" db="UniProtKB">
        <authorList>
            <consortium name="Ensembl"/>
        </authorList>
    </citation>
    <scope>IDENTIFICATION</scope>
</reference>
<reference evidence="4" key="3">
    <citation type="submission" date="2018-12" db="EMBL/GenBank/DDBJ databases">
        <title>G10K-VGP greater horseshoe bat female genome, primary haplotype.</title>
        <authorList>
            <person name="Teeling E."/>
            <person name="Myers G."/>
            <person name="Vernes S."/>
            <person name="Pippel M."/>
            <person name="Winkler S."/>
            <person name="Fedrigo O."/>
            <person name="Rhie A."/>
            <person name="Koren S."/>
            <person name="Phillippy A."/>
            <person name="Lewin H."/>
            <person name="Damas J."/>
            <person name="Howe K."/>
            <person name="Mountcastle J."/>
            <person name="Jarvis E.D."/>
        </authorList>
    </citation>
    <scope>NUCLEOTIDE SEQUENCE [LARGE SCALE GENOMIC DNA]</scope>
</reference>
<reference evidence="3 4" key="1">
    <citation type="journal article" date="2015" name="Annu Rev Anim Biosci">
        <title>The Genome 10K Project: a way forward.</title>
        <authorList>
            <person name="Koepfli K.P."/>
            <person name="Paten B."/>
            <person name="O'Brien S.J."/>
            <person name="Koepfli K.P."/>
            <person name="Paten B."/>
            <person name="Antunes A."/>
            <person name="Belov K."/>
            <person name="Bustamante C."/>
            <person name="Castoe T.A."/>
            <person name="Clawson H."/>
            <person name="Crawford A.J."/>
            <person name="Diekhans M."/>
            <person name="Distel D."/>
            <person name="Durbin R."/>
            <person name="Earl D."/>
            <person name="Fujita M.K."/>
            <person name="Gamble T."/>
            <person name="Georges A."/>
            <person name="Gemmell N."/>
            <person name="Gilbert M.T."/>
            <person name="Graves J.M."/>
            <person name="Green R.E."/>
            <person name="Hickey G."/>
            <person name="Jarvis E.D."/>
            <person name="Johnson W."/>
            <person name="Komissarov A."/>
            <person name="Korf I."/>
            <person name="Kuhn R."/>
            <person name="Larkin D.M."/>
            <person name="Lewin H."/>
            <person name="Lopez J.V."/>
            <person name="Ma J."/>
            <person name="Marques-Bonet T."/>
            <person name="Miller W."/>
            <person name="Murphy R."/>
            <person name="Pevzner P."/>
            <person name="Shapiro B."/>
            <person name="Steiner C."/>
            <person name="Tamazian G."/>
            <person name="Venkatesh B."/>
            <person name="Wang J."/>
            <person name="Wayne R."/>
            <person name="Wiley E."/>
            <person name="Yang H."/>
            <person name="Zhang G."/>
            <person name="Haussler D."/>
            <person name="Ryder O."/>
            <person name="O'Brien S.J."/>
        </authorList>
    </citation>
    <scope>NUCLEOTIDE SEQUENCE</scope>
</reference>
<dbReference type="Pfam" id="PF00169">
    <property type="entry name" value="PH"/>
    <property type="match status" value="1"/>
</dbReference>
<feature type="region of interest" description="Disordered" evidence="1">
    <location>
        <begin position="266"/>
        <end position="317"/>
    </location>
</feature>
<reference evidence="3" key="5">
    <citation type="submission" date="2025-09" db="UniProtKB">
        <authorList>
            <consortium name="Ensembl"/>
        </authorList>
    </citation>
    <scope>IDENTIFICATION</scope>
</reference>
<dbReference type="InterPro" id="IPR001849">
    <property type="entry name" value="PH_domain"/>
</dbReference>
<dbReference type="Proteomes" id="UP000472240">
    <property type="component" value="Chromosome 16"/>
</dbReference>
<feature type="compositionally biased region" description="Polar residues" evidence="1">
    <location>
        <begin position="167"/>
        <end position="178"/>
    </location>
</feature>
<evidence type="ECO:0000313" key="3">
    <source>
        <dbReference type="Ensembl" id="ENSRFEP00010013544.1"/>
    </source>
</evidence>
<keyword evidence="4" id="KW-1185">Reference proteome</keyword>
<dbReference type="PANTHER" id="PTHR47014:SF1">
    <property type="entry name" value="PLECKSTRIN HOMOLOGY DOMAIN-CONTAINING FAMILY S MEMBER 1"/>
    <property type="match status" value="1"/>
</dbReference>
<dbReference type="GeneTree" id="ENSGT00390000006729"/>